<dbReference type="HAMAP" id="MF_00649">
    <property type="entry name" value="DNA_gyrase_inhibitor_YacG"/>
    <property type="match status" value="1"/>
</dbReference>
<evidence type="ECO:0000313" key="5">
    <source>
        <dbReference type="EMBL" id="GJD96290.1"/>
    </source>
</evidence>
<reference evidence="5" key="1">
    <citation type="journal article" date="2021" name="Front. Microbiol.">
        <title>Comprehensive Comparative Genomics and Phenotyping of Methylobacterium Species.</title>
        <authorList>
            <person name="Alessa O."/>
            <person name="Ogura Y."/>
            <person name="Fujitani Y."/>
            <person name="Takami H."/>
            <person name="Hayashi T."/>
            <person name="Sahin N."/>
            <person name="Tani A."/>
        </authorList>
    </citation>
    <scope>NUCLEOTIDE SEQUENCE</scope>
    <source>
        <strain evidence="5">DSM 19015</strain>
    </source>
</reference>
<gene>
    <name evidence="3 5" type="primary">yacG</name>
    <name evidence="5" type="ORF">OCOJLMKI_3510</name>
</gene>
<sequence>MTTPPRKAKADPCPICRKPSQAAFAPFCSTRCADIDLGRWLSDRYVIPTEDDEADPPPGGGREGGSDH</sequence>
<protein>
    <recommendedName>
        <fullName evidence="3">DNA gyrase inhibitor YacG</fullName>
    </recommendedName>
</protein>
<dbReference type="SUPFAM" id="SSF57716">
    <property type="entry name" value="Glucocorticoid receptor-like (DNA-binding domain)"/>
    <property type="match status" value="1"/>
</dbReference>
<dbReference type="InterPro" id="IPR013088">
    <property type="entry name" value="Znf_NHR/GATA"/>
</dbReference>
<comment type="subunit">
    <text evidence="3">Interacts with GyrB.</text>
</comment>
<evidence type="ECO:0000256" key="2">
    <source>
        <dbReference type="ARBA" id="ARBA00022833"/>
    </source>
</evidence>
<feature type="binding site" evidence="3">
    <location>
        <position position="16"/>
    </location>
    <ligand>
        <name>Zn(2+)</name>
        <dbReference type="ChEBI" id="CHEBI:29105"/>
    </ligand>
</feature>
<dbReference type="PANTHER" id="PTHR36150">
    <property type="entry name" value="DNA GYRASE INHIBITOR YACG"/>
    <property type="match status" value="1"/>
</dbReference>
<comment type="caution">
    <text evidence="5">The sequence shown here is derived from an EMBL/GenBank/DDBJ whole genome shotgun (WGS) entry which is preliminary data.</text>
</comment>
<comment type="similarity">
    <text evidence="3">Belongs to the DNA gyrase inhibitor YacG family.</text>
</comment>
<dbReference type="InterPro" id="IPR005584">
    <property type="entry name" value="DNA_gyrase_inhibitor_YacG"/>
</dbReference>
<dbReference type="Proteomes" id="UP001055125">
    <property type="component" value="Unassembled WGS sequence"/>
</dbReference>
<dbReference type="PANTHER" id="PTHR36150:SF1">
    <property type="entry name" value="DNA GYRASE INHIBITOR YACG"/>
    <property type="match status" value="1"/>
</dbReference>
<keyword evidence="2 3" id="KW-0862">Zinc</keyword>
<keyword evidence="1 3" id="KW-0479">Metal-binding</keyword>
<dbReference type="Gene3D" id="3.30.50.10">
    <property type="entry name" value="Erythroid Transcription Factor GATA-1, subunit A"/>
    <property type="match status" value="1"/>
</dbReference>
<feature type="binding site" evidence="3">
    <location>
        <position position="13"/>
    </location>
    <ligand>
        <name>Zn(2+)</name>
        <dbReference type="ChEBI" id="CHEBI:29105"/>
    </ligand>
</feature>
<evidence type="ECO:0000256" key="1">
    <source>
        <dbReference type="ARBA" id="ARBA00022723"/>
    </source>
</evidence>
<keyword evidence="6" id="KW-1185">Reference proteome</keyword>
<proteinExistence type="inferred from homology"/>
<feature type="region of interest" description="Disordered" evidence="4">
    <location>
        <begin position="46"/>
        <end position="68"/>
    </location>
</feature>
<organism evidence="5 6">
    <name type="scientific">Methylobacterium iners</name>
    <dbReference type="NCBI Taxonomy" id="418707"/>
    <lineage>
        <taxon>Bacteria</taxon>
        <taxon>Pseudomonadati</taxon>
        <taxon>Pseudomonadota</taxon>
        <taxon>Alphaproteobacteria</taxon>
        <taxon>Hyphomicrobiales</taxon>
        <taxon>Methylobacteriaceae</taxon>
        <taxon>Methylobacterium</taxon>
    </lineage>
</organism>
<comment type="function">
    <text evidence="3">Inhibits all the catalytic activities of DNA gyrase by preventing its interaction with DNA. Acts by binding directly to the C-terminal domain of GyrB, which probably disrupts DNA binding by the gyrase.</text>
</comment>
<dbReference type="Pfam" id="PF03884">
    <property type="entry name" value="YacG"/>
    <property type="match status" value="1"/>
</dbReference>
<comment type="cofactor">
    <cofactor evidence="3">
        <name>Zn(2+)</name>
        <dbReference type="ChEBI" id="CHEBI:29105"/>
    </cofactor>
    <text evidence="3">Binds 1 zinc ion.</text>
</comment>
<name>A0ABQ4RZK0_9HYPH</name>
<accession>A0ABQ4RZK0</accession>
<feature type="binding site" evidence="3">
    <location>
        <position position="28"/>
    </location>
    <ligand>
        <name>Zn(2+)</name>
        <dbReference type="ChEBI" id="CHEBI:29105"/>
    </ligand>
</feature>
<evidence type="ECO:0000313" key="6">
    <source>
        <dbReference type="Proteomes" id="UP001055125"/>
    </source>
</evidence>
<evidence type="ECO:0000256" key="4">
    <source>
        <dbReference type="SAM" id="MobiDB-lite"/>
    </source>
</evidence>
<evidence type="ECO:0000256" key="3">
    <source>
        <dbReference type="HAMAP-Rule" id="MF_00649"/>
    </source>
</evidence>
<dbReference type="EMBL" id="BPQP01000058">
    <property type="protein sequence ID" value="GJD96290.1"/>
    <property type="molecule type" value="Genomic_DNA"/>
</dbReference>
<dbReference type="RefSeq" id="WP_238245402.1">
    <property type="nucleotide sequence ID" value="NZ_BPQP01000058.1"/>
</dbReference>
<feature type="binding site" evidence="3">
    <location>
        <position position="32"/>
    </location>
    <ligand>
        <name>Zn(2+)</name>
        <dbReference type="ChEBI" id="CHEBI:29105"/>
    </ligand>
</feature>
<reference evidence="5" key="2">
    <citation type="submission" date="2021-08" db="EMBL/GenBank/DDBJ databases">
        <authorList>
            <person name="Tani A."/>
            <person name="Ola A."/>
            <person name="Ogura Y."/>
            <person name="Katsura K."/>
            <person name="Hayashi T."/>
        </authorList>
    </citation>
    <scope>NUCLEOTIDE SEQUENCE</scope>
    <source>
        <strain evidence="5">DSM 19015</strain>
    </source>
</reference>